<dbReference type="STRING" id="1122209.SAMN02745752_01978"/>
<name>A0A1K1XSA8_9GAMM</name>
<proteinExistence type="predicted"/>
<evidence type="ECO:0008006" key="3">
    <source>
        <dbReference type="Google" id="ProtNLM"/>
    </source>
</evidence>
<dbReference type="Proteomes" id="UP000182350">
    <property type="component" value="Unassembled WGS sequence"/>
</dbReference>
<dbReference type="EMBL" id="FPJW01000006">
    <property type="protein sequence ID" value="SFX51957.1"/>
    <property type="molecule type" value="Genomic_DNA"/>
</dbReference>
<reference evidence="1 2" key="1">
    <citation type="submission" date="2016-11" db="EMBL/GenBank/DDBJ databases">
        <authorList>
            <person name="Jaros S."/>
            <person name="Januszkiewicz K."/>
            <person name="Wedrychowicz H."/>
        </authorList>
    </citation>
    <scope>NUCLEOTIDE SEQUENCE [LARGE SCALE GENOMIC DNA]</scope>
    <source>
        <strain evidence="1 2">DSM 21637</strain>
    </source>
</reference>
<accession>A0A1K1XSA8</accession>
<dbReference type="AlphaFoldDB" id="A0A1K1XSA8"/>
<gene>
    <name evidence="1" type="ORF">SAMN02745752_01978</name>
</gene>
<dbReference type="PANTHER" id="PTHR39431">
    <property type="entry name" value="FRPA/C-RELATED PROTEIN"/>
    <property type="match status" value="1"/>
</dbReference>
<evidence type="ECO:0000313" key="2">
    <source>
        <dbReference type="Proteomes" id="UP000182350"/>
    </source>
</evidence>
<dbReference type="RefSeq" id="WP_072326271.1">
    <property type="nucleotide sequence ID" value="NZ_FPJW01000006.1"/>
</dbReference>
<evidence type="ECO:0000313" key="1">
    <source>
        <dbReference type="EMBL" id="SFX51957.1"/>
    </source>
</evidence>
<protein>
    <recommendedName>
        <fullName evidence="3">VCBS repeat-containing protein</fullName>
    </recommendedName>
</protein>
<sequence>MLIQSSQISFAAAHKQEQRLSVTEQLNYIERRGDQVTQLSARREMTYENREISLFLQQPRSNTDEAANALLDQARRPRLTPWTRMGEAVDDNGINRRPVGEVEAAERDELKPMTPEEFRVAVLKETLYRLFGISLEEQDSGAEQVKKAIERGEQQAAAIQSAFQGVQGGGDGFRLDYHYEQQYYEAEFSYVEVRGQVLTADGQQLDFNVQVGLSREFFTSESLSFSVGNLQDPLVIEFGGTAAQLGSTRFAFDLTLDGQLESLPTLGQGRGFLAWDRNGDGVINDGSELFGAQTGKGFAELAALDEDQNGWIDRGDSAFSQLYVWMPDESGKGQLLGLADLGIGALYLGSIESPFRYTDAQNNTLGQLRETGIYLKEDGQAGLLRQIDLSV</sequence>
<dbReference type="OrthoDB" id="1676884at2"/>
<dbReference type="PANTHER" id="PTHR39431:SF1">
    <property type="entry name" value="FRPA_C-RELATED PROTEIN"/>
    <property type="match status" value="1"/>
</dbReference>
<keyword evidence="2" id="KW-1185">Reference proteome</keyword>
<organism evidence="1 2">
    <name type="scientific">Marinospirillum alkaliphilum DSM 21637</name>
    <dbReference type="NCBI Taxonomy" id="1122209"/>
    <lineage>
        <taxon>Bacteria</taxon>
        <taxon>Pseudomonadati</taxon>
        <taxon>Pseudomonadota</taxon>
        <taxon>Gammaproteobacteria</taxon>
        <taxon>Oceanospirillales</taxon>
        <taxon>Oceanospirillaceae</taxon>
        <taxon>Marinospirillum</taxon>
    </lineage>
</organism>